<evidence type="ECO:0008006" key="8">
    <source>
        <dbReference type="Google" id="ProtNLM"/>
    </source>
</evidence>
<proteinExistence type="inferred from homology"/>
<dbReference type="InterPro" id="IPR036188">
    <property type="entry name" value="FAD/NAD-bd_sf"/>
</dbReference>
<keyword evidence="3" id="KW-0274">FAD</keyword>
<organism evidence="6 7">
    <name type="scientific">Mycena indigotica</name>
    <dbReference type="NCBI Taxonomy" id="2126181"/>
    <lineage>
        <taxon>Eukaryota</taxon>
        <taxon>Fungi</taxon>
        <taxon>Dikarya</taxon>
        <taxon>Basidiomycota</taxon>
        <taxon>Agaricomycotina</taxon>
        <taxon>Agaricomycetes</taxon>
        <taxon>Agaricomycetidae</taxon>
        <taxon>Agaricales</taxon>
        <taxon>Marasmiineae</taxon>
        <taxon>Mycenaceae</taxon>
        <taxon>Mycena</taxon>
    </lineage>
</organism>
<dbReference type="GO" id="GO:0050660">
    <property type="term" value="F:flavin adenine dinucleotide binding"/>
    <property type="evidence" value="ECO:0007669"/>
    <property type="project" value="InterPro"/>
</dbReference>
<evidence type="ECO:0000313" key="7">
    <source>
        <dbReference type="Proteomes" id="UP000636479"/>
    </source>
</evidence>
<dbReference type="EMBL" id="JACAZF010000016">
    <property type="protein sequence ID" value="KAF7289728.1"/>
    <property type="molecule type" value="Genomic_DNA"/>
</dbReference>
<dbReference type="GO" id="GO:0004499">
    <property type="term" value="F:N,N-dimethylaniline monooxygenase activity"/>
    <property type="evidence" value="ECO:0007669"/>
    <property type="project" value="InterPro"/>
</dbReference>
<dbReference type="GO" id="GO:0050661">
    <property type="term" value="F:NADP binding"/>
    <property type="evidence" value="ECO:0007669"/>
    <property type="project" value="InterPro"/>
</dbReference>
<evidence type="ECO:0000256" key="5">
    <source>
        <dbReference type="ARBA" id="ARBA00023002"/>
    </source>
</evidence>
<keyword evidence="2" id="KW-0285">Flavoprotein</keyword>
<dbReference type="RefSeq" id="XP_037213457.1">
    <property type="nucleotide sequence ID" value="XM_037369901.1"/>
</dbReference>
<keyword evidence="5" id="KW-0560">Oxidoreductase</keyword>
<dbReference type="SUPFAM" id="SSF51905">
    <property type="entry name" value="FAD/NAD(P)-binding domain"/>
    <property type="match status" value="1"/>
</dbReference>
<sequence length="478" mass="52490">MSEPVSENIPPARPRRVLVIGGGPSGLVTLRNLLERGDFEDVQLVERRDDVGGVWHLDNPKPNTNAKRWPSPAYRGLIGNVISEFLSFSSHPLFPEPPSTANGQPFPSLAETHNYLRAFAAPLLARGSIRLNTEVLKVEELQNRQGWRVILKSGGSELEEKWDAVVVAVAFYDHTSYPDTLGVGAVRQAGLASHAQTWRGPDGYEDKRILVIGNANSGNDITAQLAPVAHAVFQSIRRPNFPGFPSLPDARISHVTPVAEYVVQDVEIGSRILPTVTARLIDNTAIENLNCVIFATGYFPHPDFVHVLQQDGNLGPIVSPQDRHIPSLHRYILYAKNPSLAFVGTAMACYTPFTIADMCSTWLALAWSHGGGVACPTTLPDLLAFERARMDAVAVGRREMAASNEYGIASDLASYCVLGPYEEEYANDLRSDVVKARPELDKVLPVWNEEKTALRDAMFMTKRKALELARKGAVVKDN</sequence>
<evidence type="ECO:0000256" key="4">
    <source>
        <dbReference type="ARBA" id="ARBA00022857"/>
    </source>
</evidence>
<dbReference type="Proteomes" id="UP000636479">
    <property type="component" value="Unassembled WGS sequence"/>
</dbReference>
<dbReference type="Pfam" id="PF00743">
    <property type="entry name" value="FMO-like"/>
    <property type="match status" value="1"/>
</dbReference>
<keyword evidence="7" id="KW-1185">Reference proteome</keyword>
<dbReference type="InterPro" id="IPR050346">
    <property type="entry name" value="FMO-like"/>
</dbReference>
<dbReference type="InterPro" id="IPR020946">
    <property type="entry name" value="Flavin_mOase-like"/>
</dbReference>
<protein>
    <recommendedName>
        <fullName evidence="8">FAD/NAD(P)-binding domain-containing protein</fullName>
    </recommendedName>
</protein>
<name>A0A8H6VTP8_9AGAR</name>
<dbReference type="PANTHER" id="PTHR23023">
    <property type="entry name" value="DIMETHYLANILINE MONOOXYGENASE"/>
    <property type="match status" value="1"/>
</dbReference>
<reference evidence="6" key="1">
    <citation type="submission" date="2020-05" db="EMBL/GenBank/DDBJ databases">
        <title>Mycena genomes resolve the evolution of fungal bioluminescence.</title>
        <authorList>
            <person name="Tsai I.J."/>
        </authorList>
    </citation>
    <scope>NUCLEOTIDE SEQUENCE</scope>
    <source>
        <strain evidence="6">171206Taipei</strain>
    </source>
</reference>
<comment type="similarity">
    <text evidence="1">Belongs to the FMO family.</text>
</comment>
<dbReference type="GeneID" id="59352417"/>
<evidence type="ECO:0000256" key="1">
    <source>
        <dbReference type="ARBA" id="ARBA00009183"/>
    </source>
</evidence>
<comment type="caution">
    <text evidence="6">The sequence shown here is derived from an EMBL/GenBank/DDBJ whole genome shotgun (WGS) entry which is preliminary data.</text>
</comment>
<accession>A0A8H6VTP8</accession>
<gene>
    <name evidence="6" type="ORF">MIND_01346400</name>
</gene>
<evidence type="ECO:0000256" key="2">
    <source>
        <dbReference type="ARBA" id="ARBA00022630"/>
    </source>
</evidence>
<dbReference type="Gene3D" id="3.50.50.60">
    <property type="entry name" value="FAD/NAD(P)-binding domain"/>
    <property type="match status" value="2"/>
</dbReference>
<evidence type="ECO:0000256" key="3">
    <source>
        <dbReference type="ARBA" id="ARBA00022827"/>
    </source>
</evidence>
<keyword evidence="4" id="KW-0521">NADP</keyword>
<dbReference type="AlphaFoldDB" id="A0A8H6VTP8"/>
<dbReference type="PRINTS" id="PR00370">
    <property type="entry name" value="FMOXYGENASE"/>
</dbReference>
<dbReference type="OrthoDB" id="66881at2759"/>
<evidence type="ECO:0000313" key="6">
    <source>
        <dbReference type="EMBL" id="KAF7289728.1"/>
    </source>
</evidence>
<dbReference type="InterPro" id="IPR000960">
    <property type="entry name" value="Flavin_mOase"/>
</dbReference>